<comment type="caution">
    <text evidence="2">The sequence shown here is derived from an EMBL/GenBank/DDBJ whole genome shotgun (WGS) entry which is preliminary data.</text>
</comment>
<dbReference type="EMBL" id="SIPC01000003">
    <property type="protein sequence ID" value="TAX68076.1"/>
    <property type="molecule type" value="Genomic_DNA"/>
</dbReference>
<keyword evidence="1" id="KW-0812">Transmembrane</keyword>
<protein>
    <recommendedName>
        <fullName evidence="4">Transmembrane protein</fullName>
    </recommendedName>
</protein>
<evidence type="ECO:0008006" key="4">
    <source>
        <dbReference type="Google" id="ProtNLM"/>
    </source>
</evidence>
<organism evidence="2 3">
    <name type="scientific">Rhizobium leguminosarum</name>
    <dbReference type="NCBI Taxonomy" id="384"/>
    <lineage>
        <taxon>Bacteria</taxon>
        <taxon>Pseudomonadati</taxon>
        <taxon>Pseudomonadota</taxon>
        <taxon>Alphaproteobacteria</taxon>
        <taxon>Hyphomicrobiales</taxon>
        <taxon>Rhizobiaceae</taxon>
        <taxon>Rhizobium/Agrobacterium group</taxon>
        <taxon>Rhizobium</taxon>
    </lineage>
</organism>
<keyword evidence="1" id="KW-0472">Membrane</keyword>
<evidence type="ECO:0000313" key="2">
    <source>
        <dbReference type="EMBL" id="TAX68076.1"/>
    </source>
</evidence>
<gene>
    <name evidence="2" type="ORF">ELI03_28760</name>
</gene>
<geneLocation type="plasmid" evidence="2">
    <name>pSM145A_Rh02</name>
</geneLocation>
<keyword evidence="2" id="KW-0614">Plasmid</keyword>
<keyword evidence="1" id="KW-1133">Transmembrane helix</keyword>
<dbReference type="RefSeq" id="WP_130679342.1">
    <property type="nucleotide sequence ID" value="NZ_SIOH01000003.1"/>
</dbReference>
<proteinExistence type="predicted"/>
<feature type="transmembrane region" description="Helical" evidence="1">
    <location>
        <begin position="73"/>
        <end position="93"/>
    </location>
</feature>
<dbReference type="Proteomes" id="UP000293652">
    <property type="component" value="Unassembled WGS sequence"/>
</dbReference>
<sequence>MSEDRIQLWFAFCFVGSFCAYSWYWYIRSLIFYLRNGFDFSKDFGPKLHRSEFPDHDQDWATPRQKFLIDWPFWVLTTSFLLLGIVLALTGVLKPCIDCAL</sequence>
<name>A0A4Q8XSN0_RHILE</name>
<reference evidence="2 3" key="1">
    <citation type="submission" date="2019-02" db="EMBL/GenBank/DDBJ databases">
        <title>The genomic architecture of introgression among sibling species of bacteria.</title>
        <authorList>
            <person name="Cavassim M.I.A."/>
            <person name="Moeskjaer S."/>
            <person name="Moslemi C."/>
            <person name="Fields B."/>
            <person name="Bachmann A."/>
            <person name="Vilhjalmsson B."/>
            <person name="Schierup M.H."/>
            <person name="Young J.P.W."/>
            <person name="Andersen S.U."/>
        </authorList>
    </citation>
    <scope>NUCLEOTIDE SEQUENCE [LARGE SCALE GENOMIC DNA]</scope>
    <source>
        <strain evidence="2 3">SM145A</strain>
        <plasmid evidence="2">pSM145A_Rh02</plasmid>
    </source>
</reference>
<dbReference type="AlphaFoldDB" id="A0A4Q8XSN0"/>
<evidence type="ECO:0000313" key="3">
    <source>
        <dbReference type="Proteomes" id="UP000293652"/>
    </source>
</evidence>
<evidence type="ECO:0000256" key="1">
    <source>
        <dbReference type="SAM" id="Phobius"/>
    </source>
</evidence>
<feature type="transmembrane region" description="Helical" evidence="1">
    <location>
        <begin position="6"/>
        <end position="26"/>
    </location>
</feature>
<accession>A0A4Q8XSN0</accession>